<accession>A0ABQ8J7F9</accession>
<protein>
    <submittedName>
        <fullName evidence="2">Uncharacterized protein</fullName>
    </submittedName>
</protein>
<keyword evidence="1" id="KW-0472">Membrane</keyword>
<evidence type="ECO:0000256" key="1">
    <source>
        <dbReference type="SAM" id="Phobius"/>
    </source>
</evidence>
<keyword evidence="1" id="KW-1133">Transmembrane helix</keyword>
<sequence length="181" mass="20902">MFLINNKTNLDYHSNSSCKSSSLTSSTMSMIITIFIIIIIIITTISFNSFNHLRNRIDHLEQKYSLLESTIINNNNYHSSSSSSSSNKPELIKSSNLPDETFDQLLTDIIDEWQLYNNNNKRQNNDFIISSNSYDDVNVSDHNSINVDNDDDDLKPNMKKFHNRFEQLIQMKIFHASAIDN</sequence>
<evidence type="ECO:0000313" key="3">
    <source>
        <dbReference type="Proteomes" id="UP000887458"/>
    </source>
</evidence>
<feature type="transmembrane region" description="Helical" evidence="1">
    <location>
        <begin position="30"/>
        <end position="50"/>
    </location>
</feature>
<dbReference type="EMBL" id="NJHN03000062">
    <property type="protein sequence ID" value="KAH9418534.1"/>
    <property type="molecule type" value="Genomic_DNA"/>
</dbReference>
<keyword evidence="1" id="KW-0812">Transmembrane</keyword>
<evidence type="ECO:0000313" key="2">
    <source>
        <dbReference type="EMBL" id="KAH9418534.1"/>
    </source>
</evidence>
<organism evidence="2 3">
    <name type="scientific">Dermatophagoides pteronyssinus</name>
    <name type="common">European house dust mite</name>
    <dbReference type="NCBI Taxonomy" id="6956"/>
    <lineage>
        <taxon>Eukaryota</taxon>
        <taxon>Metazoa</taxon>
        <taxon>Ecdysozoa</taxon>
        <taxon>Arthropoda</taxon>
        <taxon>Chelicerata</taxon>
        <taxon>Arachnida</taxon>
        <taxon>Acari</taxon>
        <taxon>Acariformes</taxon>
        <taxon>Sarcoptiformes</taxon>
        <taxon>Astigmata</taxon>
        <taxon>Psoroptidia</taxon>
        <taxon>Analgoidea</taxon>
        <taxon>Pyroglyphidae</taxon>
        <taxon>Dermatophagoidinae</taxon>
        <taxon>Dermatophagoides</taxon>
    </lineage>
</organism>
<reference evidence="2 3" key="2">
    <citation type="journal article" date="2022" name="Mol. Biol. Evol.">
        <title>Comparative Genomics Reveals Insights into the Divergent Evolution of Astigmatic Mites and Household Pest Adaptations.</title>
        <authorList>
            <person name="Xiong Q."/>
            <person name="Wan A.T."/>
            <person name="Liu X."/>
            <person name="Fung C.S."/>
            <person name="Xiao X."/>
            <person name="Malainual N."/>
            <person name="Hou J."/>
            <person name="Wang L."/>
            <person name="Wang M."/>
            <person name="Yang K.Y."/>
            <person name="Cui Y."/>
            <person name="Leung E.L."/>
            <person name="Nong W."/>
            <person name="Shin S.K."/>
            <person name="Au S.W."/>
            <person name="Jeong K.Y."/>
            <person name="Chew F.T."/>
            <person name="Hui J.H."/>
            <person name="Leung T.F."/>
            <person name="Tungtrongchitr A."/>
            <person name="Zhong N."/>
            <person name="Liu Z."/>
            <person name="Tsui S.K."/>
        </authorList>
    </citation>
    <scope>NUCLEOTIDE SEQUENCE [LARGE SCALE GENOMIC DNA]</scope>
    <source>
        <strain evidence="2">Derp</strain>
    </source>
</reference>
<proteinExistence type="predicted"/>
<name>A0ABQ8J7F9_DERPT</name>
<comment type="caution">
    <text evidence="2">The sequence shown here is derived from an EMBL/GenBank/DDBJ whole genome shotgun (WGS) entry which is preliminary data.</text>
</comment>
<gene>
    <name evidence="2" type="ORF">DERP_003859</name>
</gene>
<keyword evidence="3" id="KW-1185">Reference proteome</keyword>
<dbReference type="Proteomes" id="UP000887458">
    <property type="component" value="Unassembled WGS sequence"/>
</dbReference>
<reference evidence="2 3" key="1">
    <citation type="journal article" date="2018" name="J. Allergy Clin. Immunol.">
        <title>High-quality assembly of Dermatophagoides pteronyssinus genome and transcriptome reveals a wide range of novel allergens.</title>
        <authorList>
            <person name="Liu X.Y."/>
            <person name="Yang K.Y."/>
            <person name="Wang M.Q."/>
            <person name="Kwok J.S."/>
            <person name="Zeng X."/>
            <person name="Yang Z."/>
            <person name="Xiao X.J."/>
            <person name="Lau C.P."/>
            <person name="Li Y."/>
            <person name="Huang Z.M."/>
            <person name="Ba J.G."/>
            <person name="Yim A.K."/>
            <person name="Ouyang C.Y."/>
            <person name="Ngai S.M."/>
            <person name="Chan T.F."/>
            <person name="Leung E.L."/>
            <person name="Liu L."/>
            <person name="Liu Z.G."/>
            <person name="Tsui S.K."/>
        </authorList>
    </citation>
    <scope>NUCLEOTIDE SEQUENCE [LARGE SCALE GENOMIC DNA]</scope>
    <source>
        <strain evidence="2">Derp</strain>
    </source>
</reference>